<dbReference type="InterPro" id="IPR054722">
    <property type="entry name" value="PolX-like_BBD"/>
</dbReference>
<name>A0A0D0CZD4_9AGAM</name>
<dbReference type="OrthoDB" id="3246330at2759"/>
<dbReference type="InParanoid" id="A0A0D0CZD4"/>
<proteinExistence type="predicted"/>
<reference evidence="3" key="2">
    <citation type="submission" date="2015-01" db="EMBL/GenBank/DDBJ databases">
        <title>Evolutionary Origins and Diversification of the Mycorrhizal Mutualists.</title>
        <authorList>
            <consortium name="DOE Joint Genome Institute"/>
            <consortium name="Mycorrhizal Genomics Consortium"/>
            <person name="Kohler A."/>
            <person name="Kuo A."/>
            <person name="Nagy L.G."/>
            <person name="Floudas D."/>
            <person name="Copeland A."/>
            <person name="Barry K.W."/>
            <person name="Cichocki N."/>
            <person name="Veneault-Fourrey C."/>
            <person name="LaButti K."/>
            <person name="Lindquist E.A."/>
            <person name="Lipzen A."/>
            <person name="Lundell T."/>
            <person name="Morin E."/>
            <person name="Murat C."/>
            <person name="Riley R."/>
            <person name="Ohm R."/>
            <person name="Sun H."/>
            <person name="Tunlid A."/>
            <person name="Henrissat B."/>
            <person name="Grigoriev I.V."/>
            <person name="Hibbett D.S."/>
            <person name="Martin F."/>
        </authorList>
    </citation>
    <scope>NUCLEOTIDE SEQUENCE [LARGE SCALE GENOMIC DNA]</scope>
    <source>
        <strain evidence="3">Ve08.2h10</strain>
    </source>
</reference>
<gene>
    <name evidence="2" type="ORF">PAXRUDRAFT_763652</name>
</gene>
<dbReference type="HOGENOM" id="CLU_146815_0_0_1"/>
<accession>A0A0D0CZD4</accession>
<evidence type="ECO:0000313" key="2">
    <source>
        <dbReference type="EMBL" id="KIK81008.1"/>
    </source>
</evidence>
<keyword evidence="3" id="KW-1185">Reference proteome</keyword>
<dbReference type="Pfam" id="PF22936">
    <property type="entry name" value="Pol_BBD"/>
    <property type="match status" value="1"/>
</dbReference>
<feature type="domain" description="Retrovirus-related Pol polyprotein from transposon TNT 1-94-like beta-barrel" evidence="1">
    <location>
        <begin position="36"/>
        <end position="112"/>
    </location>
</feature>
<reference evidence="2 3" key="1">
    <citation type="submission" date="2014-04" db="EMBL/GenBank/DDBJ databases">
        <authorList>
            <consortium name="DOE Joint Genome Institute"/>
            <person name="Kuo A."/>
            <person name="Kohler A."/>
            <person name="Jargeat P."/>
            <person name="Nagy L.G."/>
            <person name="Floudas D."/>
            <person name="Copeland A."/>
            <person name="Barry K.W."/>
            <person name="Cichocki N."/>
            <person name="Veneault-Fourrey C."/>
            <person name="LaButti K."/>
            <person name="Lindquist E.A."/>
            <person name="Lipzen A."/>
            <person name="Lundell T."/>
            <person name="Morin E."/>
            <person name="Murat C."/>
            <person name="Sun H."/>
            <person name="Tunlid A."/>
            <person name="Henrissat B."/>
            <person name="Grigoriev I.V."/>
            <person name="Hibbett D.S."/>
            <person name="Martin F."/>
            <person name="Nordberg H.P."/>
            <person name="Cantor M.N."/>
            <person name="Hua S.X."/>
        </authorList>
    </citation>
    <scope>NUCLEOTIDE SEQUENCE [LARGE SCALE GENOMIC DNA]</scope>
    <source>
        <strain evidence="2 3">Ve08.2h10</strain>
    </source>
</reference>
<evidence type="ECO:0000259" key="1">
    <source>
        <dbReference type="Pfam" id="PF22936"/>
    </source>
</evidence>
<sequence>MTNPQDIIEHAGNASLCSSDPSDPLSLLQLDTDFDWNADSGATSHMMPHCHWLRNYTPKCVPIKLADHTIVYSAGVGSIVFILVLEGKSARVVEFTRVLHVPDLRNNLISVLYPTHHSGFIVNINSSHMMFSRPPGPS</sequence>
<organism evidence="2 3">
    <name type="scientific">Paxillus rubicundulus Ve08.2h10</name>
    <dbReference type="NCBI Taxonomy" id="930991"/>
    <lineage>
        <taxon>Eukaryota</taxon>
        <taxon>Fungi</taxon>
        <taxon>Dikarya</taxon>
        <taxon>Basidiomycota</taxon>
        <taxon>Agaricomycotina</taxon>
        <taxon>Agaricomycetes</taxon>
        <taxon>Agaricomycetidae</taxon>
        <taxon>Boletales</taxon>
        <taxon>Paxilineae</taxon>
        <taxon>Paxillaceae</taxon>
        <taxon>Paxillus</taxon>
    </lineage>
</organism>
<feature type="non-terminal residue" evidence="2">
    <location>
        <position position="138"/>
    </location>
</feature>
<protein>
    <recommendedName>
        <fullName evidence="1">Retrovirus-related Pol polyprotein from transposon TNT 1-94-like beta-barrel domain-containing protein</fullName>
    </recommendedName>
</protein>
<dbReference type="Proteomes" id="UP000054538">
    <property type="component" value="Unassembled WGS sequence"/>
</dbReference>
<dbReference type="EMBL" id="KN825885">
    <property type="protein sequence ID" value="KIK81008.1"/>
    <property type="molecule type" value="Genomic_DNA"/>
</dbReference>
<dbReference type="AlphaFoldDB" id="A0A0D0CZD4"/>
<evidence type="ECO:0000313" key="3">
    <source>
        <dbReference type="Proteomes" id="UP000054538"/>
    </source>
</evidence>